<proteinExistence type="predicted"/>
<protein>
    <submittedName>
        <fullName evidence="2">Uncharacterized protein</fullName>
    </submittedName>
</protein>
<dbReference type="EMBL" id="JAHHUM010002109">
    <property type="protein sequence ID" value="KAK5606107.1"/>
    <property type="molecule type" value="Genomic_DNA"/>
</dbReference>
<feature type="compositionally biased region" description="Basic and acidic residues" evidence="1">
    <location>
        <begin position="70"/>
        <end position="86"/>
    </location>
</feature>
<evidence type="ECO:0000313" key="2">
    <source>
        <dbReference type="EMBL" id="KAK5606107.1"/>
    </source>
</evidence>
<gene>
    <name evidence="2" type="ORF">CRENBAI_000293</name>
</gene>
<name>A0AAV9RCD6_9TELE</name>
<accession>A0AAV9RCD6</accession>
<organism evidence="2 3">
    <name type="scientific">Crenichthys baileyi</name>
    <name type="common">White River springfish</name>
    <dbReference type="NCBI Taxonomy" id="28760"/>
    <lineage>
        <taxon>Eukaryota</taxon>
        <taxon>Metazoa</taxon>
        <taxon>Chordata</taxon>
        <taxon>Craniata</taxon>
        <taxon>Vertebrata</taxon>
        <taxon>Euteleostomi</taxon>
        <taxon>Actinopterygii</taxon>
        <taxon>Neopterygii</taxon>
        <taxon>Teleostei</taxon>
        <taxon>Neoteleostei</taxon>
        <taxon>Acanthomorphata</taxon>
        <taxon>Ovalentaria</taxon>
        <taxon>Atherinomorphae</taxon>
        <taxon>Cyprinodontiformes</taxon>
        <taxon>Goodeidae</taxon>
        <taxon>Crenichthys</taxon>
    </lineage>
</organism>
<feature type="region of interest" description="Disordered" evidence="1">
    <location>
        <begin position="64"/>
        <end position="110"/>
    </location>
</feature>
<sequence>MKASSIGSQVSSWVEGIWPKPKLGVFCIDARALPPEVVYEKALVLVQKTCTSFTRHFLNAPSIDPSCSTQKHEEAWKLTADTHEPESESSGNESPMQPGKYNPPQMQRSHGQLRVRLPGHTTTMSFPEGLKECLYLG</sequence>
<evidence type="ECO:0000313" key="3">
    <source>
        <dbReference type="Proteomes" id="UP001311232"/>
    </source>
</evidence>
<keyword evidence="3" id="KW-1185">Reference proteome</keyword>
<comment type="caution">
    <text evidence="2">The sequence shown here is derived from an EMBL/GenBank/DDBJ whole genome shotgun (WGS) entry which is preliminary data.</text>
</comment>
<evidence type="ECO:0000256" key="1">
    <source>
        <dbReference type="SAM" id="MobiDB-lite"/>
    </source>
</evidence>
<reference evidence="2 3" key="1">
    <citation type="submission" date="2021-06" db="EMBL/GenBank/DDBJ databases">
        <authorList>
            <person name="Palmer J.M."/>
        </authorList>
    </citation>
    <scope>NUCLEOTIDE SEQUENCE [LARGE SCALE GENOMIC DNA]</scope>
    <source>
        <strain evidence="2 3">MEX-2019</strain>
        <tissue evidence="2">Muscle</tissue>
    </source>
</reference>
<dbReference type="AlphaFoldDB" id="A0AAV9RCD6"/>
<dbReference type="Proteomes" id="UP001311232">
    <property type="component" value="Unassembled WGS sequence"/>
</dbReference>